<accession>A0A1G2Q2Q9</accession>
<evidence type="ECO:0000256" key="2">
    <source>
        <dbReference type="SAM" id="SignalP"/>
    </source>
</evidence>
<dbReference type="AlphaFoldDB" id="A0A1G2Q2Q9"/>
<dbReference type="GO" id="GO:0030246">
    <property type="term" value="F:carbohydrate binding"/>
    <property type="evidence" value="ECO:0007669"/>
    <property type="project" value="InterPro"/>
</dbReference>
<keyword evidence="2" id="KW-0732">Signal</keyword>
<evidence type="ECO:0000313" key="3">
    <source>
        <dbReference type="EMBL" id="OHA54858.1"/>
    </source>
</evidence>
<evidence type="ECO:0000256" key="1">
    <source>
        <dbReference type="SAM" id="Phobius"/>
    </source>
</evidence>
<feature type="signal peptide" evidence="2">
    <location>
        <begin position="1"/>
        <end position="22"/>
    </location>
</feature>
<reference evidence="3 4" key="1">
    <citation type="journal article" date="2016" name="Nat. Commun.">
        <title>Thousands of microbial genomes shed light on interconnected biogeochemical processes in an aquifer system.</title>
        <authorList>
            <person name="Anantharaman K."/>
            <person name="Brown C.T."/>
            <person name="Hug L.A."/>
            <person name="Sharon I."/>
            <person name="Castelle C.J."/>
            <person name="Probst A.J."/>
            <person name="Thomas B.C."/>
            <person name="Singh A."/>
            <person name="Wilkins M.J."/>
            <person name="Karaoz U."/>
            <person name="Brodie E.L."/>
            <person name="Williams K.H."/>
            <person name="Hubbard S.S."/>
            <person name="Banfield J.F."/>
        </authorList>
    </citation>
    <scope>NUCLEOTIDE SEQUENCE [LARGE SCALE GENOMIC DNA]</scope>
</reference>
<protein>
    <recommendedName>
        <fullName evidence="5">Cohesin domain-containing protein</fullName>
    </recommendedName>
</protein>
<organism evidence="3 4">
    <name type="scientific">Candidatus Veblenbacteria bacterium RIFOXYB1_FULL_43_13</name>
    <dbReference type="NCBI Taxonomy" id="1802426"/>
    <lineage>
        <taxon>Bacteria</taxon>
        <taxon>Candidatus Vebleniibacteriota</taxon>
    </lineage>
</organism>
<comment type="caution">
    <text evidence="3">The sequence shown here is derived from an EMBL/GenBank/DDBJ whole genome shotgun (WGS) entry which is preliminary data.</text>
</comment>
<keyword evidence="1" id="KW-0472">Membrane</keyword>
<dbReference type="SUPFAM" id="SSF49384">
    <property type="entry name" value="Carbohydrate-binding domain"/>
    <property type="match status" value="1"/>
</dbReference>
<sequence>MLKGYKLGIIAVFFFLPLAVRAASLDISPSSGSYKTGANFTVGVYVGTSESINAISGRVYFPTDKLETVSVSKSGSIFSLWVQEPIISSGIVSFEGIILNPGYTGTSGKLVNITFKVKAAGDAKLGFSSASVLANDGKGTNVLTNIGSASYSLGDTTPSSPDTTTPTVITGTPGAPQISSSTHPDQNKWYANNTPVFSWPLPSSVTAVRTAAGIIPKANPTVVYSPPVASRNLDSLNDGVWYFHTQFRNATGWGEITHFRFQIDTQKPTLFNITEVARSDQTLSKIKFSFDAQDETSGISYYEIKIDNNEAFNWEDDGSHQFETAALFPGKHSIFVKAFDQAGNWLANTAEFNIEPLKAPAVTDYKKSLSSGDVLTVKGVTYGSIKVVALVQKDKEEIKTYTVDSDQEGNFSFILPDKVQNGIYSLWFYALDNRDSRSLPSEKNIIEVKPTQLESAGFWLSGVLSIIVPLIALIILLILVILRGWHKINMLKKKLRKEVFEAEKMTHKAFADLRAQVSEQVKILQRASVRRKLTREESKILKELGEHIDTDEQSVIKEIEDIEDQVK</sequence>
<dbReference type="InterPro" id="IPR008965">
    <property type="entry name" value="CBM2/CBM3_carb-bd_dom_sf"/>
</dbReference>
<gene>
    <name evidence="3" type="ORF">A2388_03240</name>
</gene>
<dbReference type="Proteomes" id="UP000177575">
    <property type="component" value="Unassembled WGS sequence"/>
</dbReference>
<name>A0A1G2Q2Q9_9BACT</name>
<proteinExistence type="predicted"/>
<keyword evidence="1" id="KW-1133">Transmembrane helix</keyword>
<feature type="transmembrane region" description="Helical" evidence="1">
    <location>
        <begin position="458"/>
        <end position="482"/>
    </location>
</feature>
<evidence type="ECO:0000313" key="4">
    <source>
        <dbReference type="Proteomes" id="UP000177575"/>
    </source>
</evidence>
<dbReference type="Gene3D" id="2.60.40.680">
    <property type="match status" value="1"/>
</dbReference>
<feature type="chain" id="PRO_5009583972" description="Cohesin domain-containing protein" evidence="2">
    <location>
        <begin position="23"/>
        <end position="567"/>
    </location>
</feature>
<dbReference type="CDD" id="cd08547">
    <property type="entry name" value="Type_II_cohesin"/>
    <property type="match status" value="1"/>
</dbReference>
<keyword evidence="1" id="KW-0812">Transmembrane</keyword>
<dbReference type="EMBL" id="MHTC01000036">
    <property type="protein sequence ID" value="OHA54858.1"/>
    <property type="molecule type" value="Genomic_DNA"/>
</dbReference>
<evidence type="ECO:0008006" key="5">
    <source>
        <dbReference type="Google" id="ProtNLM"/>
    </source>
</evidence>